<dbReference type="EMBL" id="DVHE01000068">
    <property type="protein sequence ID" value="HIR51371.1"/>
    <property type="molecule type" value="Genomic_DNA"/>
</dbReference>
<evidence type="ECO:0000313" key="10">
    <source>
        <dbReference type="Proteomes" id="UP000824239"/>
    </source>
</evidence>
<dbReference type="HAMAP" id="MF_01080">
    <property type="entry name" value="TruB_bact"/>
    <property type="match status" value="1"/>
</dbReference>
<comment type="function">
    <text evidence="5">Responsible for synthesis of pseudouridine from uracil-55 in the psi GC loop of transfer RNAs.</text>
</comment>
<dbReference type="GO" id="GO:0031119">
    <property type="term" value="P:tRNA pseudouridine synthesis"/>
    <property type="evidence" value="ECO:0007669"/>
    <property type="project" value="UniProtKB-UniRule"/>
</dbReference>
<protein>
    <recommendedName>
        <fullName evidence="5">tRNA pseudouridine synthase B</fullName>
        <ecNumber evidence="5">5.4.99.25</ecNumber>
    </recommendedName>
    <alternativeName>
        <fullName evidence="5">tRNA pseudouridine(55) synthase</fullName>
        <shortName evidence="5">Psi55 synthase</shortName>
    </alternativeName>
    <alternativeName>
        <fullName evidence="5">tRNA pseudouridylate synthase</fullName>
    </alternativeName>
    <alternativeName>
        <fullName evidence="5">tRNA-uridine isomerase</fullName>
    </alternativeName>
</protein>
<dbReference type="Proteomes" id="UP000824239">
    <property type="component" value="Unassembled WGS sequence"/>
</dbReference>
<dbReference type="InterPro" id="IPR020103">
    <property type="entry name" value="PsdUridine_synth_cat_dom_sf"/>
</dbReference>
<accession>A0A9D1DIR2</accession>
<evidence type="ECO:0000256" key="2">
    <source>
        <dbReference type="ARBA" id="ARBA00005642"/>
    </source>
</evidence>
<keyword evidence="4 5" id="KW-0413">Isomerase</keyword>
<comment type="catalytic activity">
    <reaction evidence="1 5">
        <text>uridine(55) in tRNA = pseudouridine(55) in tRNA</text>
        <dbReference type="Rhea" id="RHEA:42532"/>
        <dbReference type="Rhea" id="RHEA-COMP:10101"/>
        <dbReference type="Rhea" id="RHEA-COMP:10102"/>
        <dbReference type="ChEBI" id="CHEBI:65314"/>
        <dbReference type="ChEBI" id="CHEBI:65315"/>
        <dbReference type="EC" id="5.4.99.25"/>
    </reaction>
</comment>
<reference evidence="9" key="2">
    <citation type="journal article" date="2021" name="PeerJ">
        <title>Extensive microbial diversity within the chicken gut microbiome revealed by metagenomics and culture.</title>
        <authorList>
            <person name="Gilroy R."/>
            <person name="Ravi A."/>
            <person name="Getino M."/>
            <person name="Pursley I."/>
            <person name="Horton D.L."/>
            <person name="Alikhan N.F."/>
            <person name="Baker D."/>
            <person name="Gharbi K."/>
            <person name="Hall N."/>
            <person name="Watson M."/>
            <person name="Adriaenssens E.M."/>
            <person name="Foster-Nyarko E."/>
            <person name="Jarju S."/>
            <person name="Secka A."/>
            <person name="Antonio M."/>
            <person name="Oren A."/>
            <person name="Chaudhuri R.R."/>
            <person name="La Ragione R."/>
            <person name="Hildebrand F."/>
            <person name="Pallen M.J."/>
        </authorList>
    </citation>
    <scope>NUCLEOTIDE SEQUENCE</scope>
    <source>
        <strain evidence="9">ChiBcec15-4380</strain>
    </source>
</reference>
<dbReference type="InterPro" id="IPR015240">
    <property type="entry name" value="tRNA_sdUridine_synth_fam1_C"/>
</dbReference>
<evidence type="ECO:0000259" key="8">
    <source>
        <dbReference type="Pfam" id="PF16198"/>
    </source>
</evidence>
<dbReference type="CDD" id="cd02573">
    <property type="entry name" value="PseudoU_synth_EcTruB"/>
    <property type="match status" value="1"/>
</dbReference>
<dbReference type="GO" id="GO:0003723">
    <property type="term" value="F:RNA binding"/>
    <property type="evidence" value="ECO:0007669"/>
    <property type="project" value="InterPro"/>
</dbReference>
<dbReference type="PANTHER" id="PTHR13767">
    <property type="entry name" value="TRNA-PSEUDOURIDINE SYNTHASE"/>
    <property type="match status" value="1"/>
</dbReference>
<dbReference type="PANTHER" id="PTHR13767:SF2">
    <property type="entry name" value="PSEUDOURIDYLATE SYNTHASE TRUB1"/>
    <property type="match status" value="1"/>
</dbReference>
<evidence type="ECO:0000256" key="1">
    <source>
        <dbReference type="ARBA" id="ARBA00000385"/>
    </source>
</evidence>
<evidence type="ECO:0000256" key="4">
    <source>
        <dbReference type="ARBA" id="ARBA00023235"/>
    </source>
</evidence>
<feature type="domain" description="Pseudouridine synthase II N-terminal" evidence="6">
    <location>
        <begin position="25"/>
        <end position="171"/>
    </location>
</feature>
<keyword evidence="3 5" id="KW-0819">tRNA processing</keyword>
<evidence type="ECO:0000259" key="7">
    <source>
        <dbReference type="Pfam" id="PF09157"/>
    </source>
</evidence>
<dbReference type="GO" id="GO:0160148">
    <property type="term" value="F:tRNA pseudouridine(55) synthase activity"/>
    <property type="evidence" value="ECO:0007669"/>
    <property type="project" value="UniProtKB-EC"/>
</dbReference>
<comment type="caution">
    <text evidence="9">The sequence shown here is derived from an EMBL/GenBank/DDBJ whole genome shotgun (WGS) entry which is preliminary data.</text>
</comment>
<dbReference type="EC" id="5.4.99.25" evidence="5"/>
<feature type="active site" description="Nucleophile" evidence="5">
    <location>
        <position position="39"/>
    </location>
</feature>
<dbReference type="AlphaFoldDB" id="A0A9D1DIR2"/>
<dbReference type="Pfam" id="PF01509">
    <property type="entry name" value="TruB_N"/>
    <property type="match status" value="1"/>
</dbReference>
<reference evidence="9" key="1">
    <citation type="submission" date="2020-10" db="EMBL/GenBank/DDBJ databases">
        <authorList>
            <person name="Gilroy R."/>
        </authorList>
    </citation>
    <scope>NUCLEOTIDE SEQUENCE</scope>
    <source>
        <strain evidence="9">ChiBcec15-4380</strain>
    </source>
</reference>
<evidence type="ECO:0000256" key="5">
    <source>
        <dbReference type="HAMAP-Rule" id="MF_01080"/>
    </source>
</evidence>
<sequence length="291" mass="31345">MPTGILIIDKPADWTSQDVAAKLRGVLRERRIGHGGTLDPMATGVLPIFVGRATRAVEFFESAEKEYIAGLRLGVETDTQDSSGHVVATAPVTADRAAVEAVLARFLGPQQQIPPMYSAVKIGGKKLYELARKGEVVDRKPRDIVLHELELLEGAGDHYTFRVRCSKGTYVRTLCHDLGRALGCGACMDSLRRTRAGCYGLDQAVPLADVIAHPDPETLLLPIDSLFSHLPAVTLTPRQYKPLLNGAPVSCPGLTGGQYRVYGPDGAFAALGRAEAGKLKTIKSFFEVSKP</sequence>
<dbReference type="InterPro" id="IPR014780">
    <property type="entry name" value="tRNA_psdUridine_synth_TruB"/>
</dbReference>
<gene>
    <name evidence="5 9" type="primary">truB</name>
    <name evidence="9" type="ORF">IAA53_08895</name>
</gene>
<proteinExistence type="inferred from homology"/>
<dbReference type="InterPro" id="IPR032819">
    <property type="entry name" value="TruB_C"/>
</dbReference>
<dbReference type="Pfam" id="PF16198">
    <property type="entry name" value="TruB_C_2"/>
    <property type="match status" value="1"/>
</dbReference>
<comment type="similarity">
    <text evidence="2 5">Belongs to the pseudouridine synthase TruB family. Type 1 subfamily.</text>
</comment>
<dbReference type="GO" id="GO:1990481">
    <property type="term" value="P:mRNA pseudouridine synthesis"/>
    <property type="evidence" value="ECO:0007669"/>
    <property type="project" value="TreeGrafter"/>
</dbReference>
<evidence type="ECO:0000259" key="6">
    <source>
        <dbReference type="Pfam" id="PF01509"/>
    </source>
</evidence>
<feature type="domain" description="tRNA pseudouridylate synthase B C-terminal" evidence="8">
    <location>
        <begin position="172"/>
        <end position="227"/>
    </location>
</feature>
<evidence type="ECO:0000256" key="3">
    <source>
        <dbReference type="ARBA" id="ARBA00022694"/>
    </source>
</evidence>
<name>A0A9D1DIR2_9FIRM</name>
<dbReference type="NCBIfam" id="TIGR00431">
    <property type="entry name" value="TruB"/>
    <property type="match status" value="1"/>
</dbReference>
<evidence type="ECO:0000313" key="9">
    <source>
        <dbReference type="EMBL" id="HIR51371.1"/>
    </source>
</evidence>
<dbReference type="SUPFAM" id="SSF55120">
    <property type="entry name" value="Pseudouridine synthase"/>
    <property type="match status" value="1"/>
</dbReference>
<dbReference type="Pfam" id="PF09157">
    <property type="entry name" value="TruB-C_2"/>
    <property type="match status" value="1"/>
</dbReference>
<organism evidence="9 10">
    <name type="scientific">Candidatus Avoscillospira avicola</name>
    <dbReference type="NCBI Taxonomy" id="2840706"/>
    <lineage>
        <taxon>Bacteria</taxon>
        <taxon>Bacillati</taxon>
        <taxon>Bacillota</taxon>
        <taxon>Clostridia</taxon>
        <taxon>Eubacteriales</taxon>
        <taxon>Oscillospiraceae</taxon>
        <taxon>Oscillospiraceae incertae sedis</taxon>
        <taxon>Candidatus Avoscillospira</taxon>
    </lineage>
</organism>
<feature type="domain" description="tRNA pseudouridine synthase II TruB subfamily 1 C-terminal" evidence="7">
    <location>
        <begin position="231"/>
        <end position="280"/>
    </location>
</feature>
<dbReference type="InterPro" id="IPR002501">
    <property type="entry name" value="PsdUridine_synth_N"/>
</dbReference>
<dbReference type="Gene3D" id="3.30.2350.10">
    <property type="entry name" value="Pseudouridine synthase"/>
    <property type="match status" value="1"/>
</dbReference>